<dbReference type="OrthoDB" id="7852993at2"/>
<evidence type="ECO:0008006" key="4">
    <source>
        <dbReference type="Google" id="ProtNLM"/>
    </source>
</evidence>
<protein>
    <recommendedName>
        <fullName evidence="4">Lipoprotein</fullName>
    </recommendedName>
</protein>
<evidence type="ECO:0000256" key="1">
    <source>
        <dbReference type="SAM" id="SignalP"/>
    </source>
</evidence>
<dbReference type="PROSITE" id="PS51257">
    <property type="entry name" value="PROKAR_LIPOPROTEIN"/>
    <property type="match status" value="1"/>
</dbReference>
<dbReference type="EMBL" id="PVUF01000018">
    <property type="protein sequence ID" value="PRZ45006.1"/>
    <property type="molecule type" value="Genomic_DNA"/>
</dbReference>
<accession>A0A2T1A8T0</accession>
<comment type="caution">
    <text evidence="2">The sequence shown here is derived from an EMBL/GenBank/DDBJ whole genome shotgun (WGS) entry which is preliminary data.</text>
</comment>
<gene>
    <name evidence="2" type="ORF">CLV89_11811</name>
</gene>
<feature type="chain" id="PRO_5015585285" description="Lipoprotein" evidence="1">
    <location>
        <begin position="27"/>
        <end position="148"/>
    </location>
</feature>
<evidence type="ECO:0000313" key="3">
    <source>
        <dbReference type="Proteomes" id="UP000237718"/>
    </source>
</evidence>
<organism evidence="2 3">
    <name type="scientific">Tritonibacter scottomollicae</name>
    <name type="common">Epibacterium scottomollicae</name>
    <dbReference type="NCBI Taxonomy" id="483013"/>
    <lineage>
        <taxon>Bacteria</taxon>
        <taxon>Pseudomonadati</taxon>
        <taxon>Pseudomonadota</taxon>
        <taxon>Alphaproteobacteria</taxon>
        <taxon>Rhodobacterales</taxon>
        <taxon>Paracoccaceae</taxon>
        <taxon>Tritonibacter</taxon>
    </lineage>
</organism>
<sequence length="148" mass="15144">MTTKPAKRFLPIACCVMLAACGGVPASNQLQFDSDGSGRFSGSAGSDWTPQEIETEISDLECGDGAIVDFEVRRSRSSPDYMIFSGRCAAGAVPAANSLQNQLASRQAGAAGAVPVQNMPAQNVSSGPVPVTTAGNSAGWDGSTPFVD</sequence>
<dbReference type="AlphaFoldDB" id="A0A2T1A8T0"/>
<dbReference type="RefSeq" id="WP_133166758.1">
    <property type="nucleotide sequence ID" value="NZ_PVUF01000018.1"/>
</dbReference>
<name>A0A2T1A8T0_TRISK</name>
<proteinExistence type="predicted"/>
<feature type="signal peptide" evidence="1">
    <location>
        <begin position="1"/>
        <end position="26"/>
    </location>
</feature>
<keyword evidence="1" id="KW-0732">Signal</keyword>
<dbReference type="Proteomes" id="UP000237718">
    <property type="component" value="Unassembled WGS sequence"/>
</dbReference>
<evidence type="ECO:0000313" key="2">
    <source>
        <dbReference type="EMBL" id="PRZ45006.1"/>
    </source>
</evidence>
<reference evidence="2 3" key="1">
    <citation type="submission" date="2018-03" db="EMBL/GenBank/DDBJ databases">
        <title>Genomic Encyclopedia of Archaeal and Bacterial Type Strains, Phase II (KMG-II): from individual species to whole genera.</title>
        <authorList>
            <person name="Goeker M."/>
        </authorList>
    </citation>
    <scope>NUCLEOTIDE SEQUENCE [LARGE SCALE GENOMIC DNA]</scope>
    <source>
        <strain evidence="2 3">DSM 25328</strain>
    </source>
</reference>